<dbReference type="AlphaFoldDB" id="A0A5N1GEM0"/>
<evidence type="ECO:0000256" key="1">
    <source>
        <dbReference type="SAM" id="MobiDB-lite"/>
    </source>
</evidence>
<evidence type="ECO:0000313" key="2">
    <source>
        <dbReference type="EMBL" id="KAA9299282.1"/>
    </source>
</evidence>
<comment type="caution">
    <text evidence="2">The sequence shown here is derived from an EMBL/GenBank/DDBJ whole genome shotgun (WGS) entry which is preliminary data.</text>
</comment>
<dbReference type="EMBL" id="VYWO01000009">
    <property type="protein sequence ID" value="KAA9299282.1"/>
    <property type="molecule type" value="Genomic_DNA"/>
</dbReference>
<organism evidence="2 3">
    <name type="scientific">Aerococcus sanguinicola</name>
    <dbReference type="NCBI Taxonomy" id="119206"/>
    <lineage>
        <taxon>Bacteria</taxon>
        <taxon>Bacillati</taxon>
        <taxon>Bacillota</taxon>
        <taxon>Bacilli</taxon>
        <taxon>Lactobacillales</taxon>
        <taxon>Aerococcaceae</taxon>
        <taxon>Aerococcus</taxon>
    </lineage>
</organism>
<evidence type="ECO:0000313" key="3">
    <source>
        <dbReference type="Proteomes" id="UP000327148"/>
    </source>
</evidence>
<evidence type="ECO:0008006" key="4">
    <source>
        <dbReference type="Google" id="ProtNLM"/>
    </source>
</evidence>
<dbReference type="RefSeq" id="WP_070431559.1">
    <property type="nucleotide sequence ID" value="NZ_VYWO01000009.1"/>
</dbReference>
<dbReference type="STRING" id="119206.AWM72_04470"/>
<protein>
    <recommendedName>
        <fullName evidence="4">YbbR-like domain-containing protein</fullName>
    </recommendedName>
</protein>
<dbReference type="PANTHER" id="PTHR37804:SF1">
    <property type="entry name" value="CDAA REGULATORY PROTEIN CDAR"/>
    <property type="match status" value="1"/>
</dbReference>
<feature type="compositionally biased region" description="Low complexity" evidence="1">
    <location>
        <begin position="320"/>
        <end position="337"/>
    </location>
</feature>
<gene>
    <name evidence="2" type="ORF">F6I03_09465</name>
</gene>
<name>A0A5N1GEM0_9LACT</name>
<dbReference type="OrthoDB" id="2139417at2"/>
<dbReference type="Proteomes" id="UP000327148">
    <property type="component" value="Unassembled WGS sequence"/>
</dbReference>
<reference evidence="2 3" key="1">
    <citation type="submission" date="2019-09" db="EMBL/GenBank/DDBJ databases">
        <title>Draft genome sequence assemblies of isolates from the urinary tract.</title>
        <authorList>
            <person name="Mores C.R."/>
            <person name="Putonti C."/>
            <person name="Wolfe A.J."/>
        </authorList>
    </citation>
    <scope>NUCLEOTIDE SEQUENCE [LARGE SCALE GENOMIC DNA]</scope>
    <source>
        <strain evidence="2 3">UMB623</strain>
    </source>
</reference>
<dbReference type="Gene3D" id="2.170.120.30">
    <property type="match status" value="1"/>
</dbReference>
<accession>A0A5N1GEM0</accession>
<feature type="compositionally biased region" description="Polar residues" evidence="1">
    <location>
        <begin position="345"/>
        <end position="363"/>
    </location>
</feature>
<dbReference type="PANTHER" id="PTHR37804">
    <property type="entry name" value="CDAA REGULATORY PROTEIN CDAR"/>
    <property type="match status" value="1"/>
</dbReference>
<proteinExistence type="predicted"/>
<dbReference type="Gene3D" id="2.170.120.40">
    <property type="entry name" value="YbbR-like domain"/>
    <property type="match status" value="2"/>
</dbReference>
<dbReference type="InterPro" id="IPR012505">
    <property type="entry name" value="YbbR"/>
</dbReference>
<dbReference type="Pfam" id="PF07949">
    <property type="entry name" value="YbbR"/>
    <property type="match status" value="2"/>
</dbReference>
<sequence>MTMNKIYDNKWLTLLVALFLALTMFVFVKAERYNDNPISFFQNVSENSTETISNVPVHIKGNVQNYYITGLPETVDVELSGPANLIQQTLEAENFKVVTEDLEQLGPGQHYIKLRLDGISKELHYKLSPSSVNITIAELQTQTYPIEVRVNSDQLAPDYAVGNVSVNPQSVTLSGSGDKLQEISQVYVNVDIPSDASDSYTTSATVLIADSQGQMLDISADPKQVEVQVDIQSNTNTVPIQFEPVNGRADTDYEIEPLTTHNTVLSGDPASIHQLNRVTGYVDVSQVTKEEETQVDLELPQGVTSMEPAQVRVKVIPHRQSQASNPTAASNSPSTSAGRQRSQEARSSAGRQTAPSQEQDPST</sequence>
<dbReference type="InterPro" id="IPR053154">
    <property type="entry name" value="c-di-AMP_regulator"/>
</dbReference>
<feature type="region of interest" description="Disordered" evidence="1">
    <location>
        <begin position="318"/>
        <end position="363"/>
    </location>
</feature>